<comment type="caution">
    <text evidence="1">The sequence shown here is derived from an EMBL/GenBank/DDBJ whole genome shotgun (WGS) entry which is preliminary data.</text>
</comment>
<evidence type="ECO:0000313" key="2">
    <source>
        <dbReference type="Proteomes" id="UP000030853"/>
    </source>
</evidence>
<dbReference type="RefSeq" id="WP_039337502.1">
    <property type="nucleotide sequence ID" value="NZ_JTJJ01000196.1"/>
</dbReference>
<protein>
    <recommendedName>
        <fullName evidence="3">DUF4225 domain-containing protein</fullName>
    </recommendedName>
</protein>
<reference evidence="1 2" key="1">
    <citation type="submission" date="2014-11" db="EMBL/GenBank/DDBJ databases">
        <title>Genome sequencing of Pantoea rodasii ND03.</title>
        <authorList>
            <person name="Muhamad Yunos N.Y."/>
            <person name="Chan K.-G."/>
        </authorList>
    </citation>
    <scope>NUCLEOTIDE SEQUENCE [LARGE SCALE GENOMIC DNA]</scope>
    <source>
        <strain evidence="1 2">ND03</strain>
    </source>
</reference>
<evidence type="ECO:0000313" key="1">
    <source>
        <dbReference type="EMBL" id="KHJ65020.1"/>
    </source>
</evidence>
<organism evidence="1 2">
    <name type="scientific">Pantoea rodasii</name>
    <dbReference type="NCBI Taxonomy" id="1076549"/>
    <lineage>
        <taxon>Bacteria</taxon>
        <taxon>Pseudomonadati</taxon>
        <taxon>Pseudomonadota</taxon>
        <taxon>Gammaproteobacteria</taxon>
        <taxon>Enterobacterales</taxon>
        <taxon>Erwiniaceae</taxon>
        <taxon>Pantoea</taxon>
    </lineage>
</organism>
<dbReference type="Pfam" id="PF13988">
    <property type="entry name" value="DUF4225"/>
    <property type="match status" value="1"/>
</dbReference>
<sequence>MDTALLDRMHSGGRNKAWTDTMVNLEARRLIHTANKLSSFHLRDGMTRMKFVQEIKEVVEQQFSAARRAKSDDECLACIKNLRAETVSLEEQARMLRMKTARLYAKVDFIRENNKIVGYAISAVNVVLSGFELSAGLTLIGSMTPVGVLIGAVLVTDAANSISKEVAHYAMGDKTSEGLVADAAMSSAQFMGFSRNSGLGVYKSVSFAASAYSVFGLLRRPGAWRLFRYLPADYYRKVSSMSQPELTMQIVGYGVKAKVIFDLISASGSVQK</sequence>
<gene>
    <name evidence="1" type="ORF">QU24_26785</name>
</gene>
<dbReference type="Proteomes" id="UP000030853">
    <property type="component" value="Unassembled WGS sequence"/>
</dbReference>
<name>A0A0B1R1P7_9GAMM</name>
<evidence type="ECO:0008006" key="3">
    <source>
        <dbReference type="Google" id="ProtNLM"/>
    </source>
</evidence>
<dbReference type="InterPro" id="IPR025320">
    <property type="entry name" value="DUF4225"/>
</dbReference>
<proteinExistence type="predicted"/>
<dbReference type="EMBL" id="JTJJ01000196">
    <property type="protein sequence ID" value="KHJ65020.1"/>
    <property type="molecule type" value="Genomic_DNA"/>
</dbReference>
<dbReference type="AlphaFoldDB" id="A0A0B1R1P7"/>
<accession>A0A0B1R1P7</accession>